<name>A0A4R6V0H3_9ACTN</name>
<accession>A0A4R6V0H3</accession>
<comment type="caution">
    <text evidence="2">The sequence shown here is derived from an EMBL/GenBank/DDBJ whole genome shotgun (WGS) entry which is preliminary data.</text>
</comment>
<organism evidence="2 3">
    <name type="scientific">Actinorugispora endophytica</name>
    <dbReference type="NCBI Taxonomy" id="1605990"/>
    <lineage>
        <taxon>Bacteria</taxon>
        <taxon>Bacillati</taxon>
        <taxon>Actinomycetota</taxon>
        <taxon>Actinomycetes</taxon>
        <taxon>Streptosporangiales</taxon>
        <taxon>Nocardiopsidaceae</taxon>
        <taxon>Actinorugispora</taxon>
    </lineage>
</organism>
<evidence type="ECO:0000256" key="1">
    <source>
        <dbReference type="SAM" id="MobiDB-lite"/>
    </source>
</evidence>
<dbReference type="AlphaFoldDB" id="A0A4R6V0H3"/>
<proteinExistence type="predicted"/>
<gene>
    <name evidence="2" type="ORF">EV190_10481</name>
</gene>
<protein>
    <submittedName>
        <fullName evidence="2">Uncharacterized protein</fullName>
    </submittedName>
</protein>
<evidence type="ECO:0000313" key="2">
    <source>
        <dbReference type="EMBL" id="TDQ53292.1"/>
    </source>
</evidence>
<dbReference type="OrthoDB" id="5143400at2"/>
<keyword evidence="3" id="KW-1185">Reference proteome</keyword>
<dbReference type="Proteomes" id="UP000295281">
    <property type="component" value="Unassembled WGS sequence"/>
</dbReference>
<evidence type="ECO:0000313" key="3">
    <source>
        <dbReference type="Proteomes" id="UP000295281"/>
    </source>
</evidence>
<dbReference type="RefSeq" id="WP_133740828.1">
    <property type="nucleotide sequence ID" value="NZ_SNYN01000004.1"/>
</dbReference>
<reference evidence="2 3" key="1">
    <citation type="submission" date="2019-03" db="EMBL/GenBank/DDBJ databases">
        <title>Genomic Encyclopedia of Type Strains, Phase IV (KMG-IV): sequencing the most valuable type-strain genomes for metagenomic binning, comparative biology and taxonomic classification.</title>
        <authorList>
            <person name="Goeker M."/>
        </authorList>
    </citation>
    <scope>NUCLEOTIDE SEQUENCE [LARGE SCALE GENOMIC DNA]</scope>
    <source>
        <strain evidence="2 3">DSM 46770</strain>
    </source>
</reference>
<dbReference type="EMBL" id="SNYN01000004">
    <property type="protein sequence ID" value="TDQ53292.1"/>
    <property type="molecule type" value="Genomic_DNA"/>
</dbReference>
<sequence length="73" mass="8488">MWLSALDGPSWARLRPNRGEQGGPRRLWDEFEAVHRWWREHGGPPATEFGLTVDADEHRVWLGDPKGPSWHHP</sequence>
<feature type="region of interest" description="Disordered" evidence="1">
    <location>
        <begin position="1"/>
        <end position="24"/>
    </location>
</feature>